<name>A0ABN6NZN0_9PROT</name>
<evidence type="ECO:0000313" key="4">
    <source>
        <dbReference type="EMBL" id="BDG71520.1"/>
    </source>
</evidence>
<dbReference type="Pfam" id="PF02630">
    <property type="entry name" value="SCO1-SenC"/>
    <property type="match status" value="1"/>
</dbReference>
<dbReference type="Gene3D" id="3.40.30.10">
    <property type="entry name" value="Glutaredoxin"/>
    <property type="match status" value="1"/>
</dbReference>
<dbReference type="InterPro" id="IPR003782">
    <property type="entry name" value="SCO1/SenC"/>
</dbReference>
<comment type="similarity">
    <text evidence="1">Belongs to the SCO1/2 family.</text>
</comment>
<evidence type="ECO:0000256" key="1">
    <source>
        <dbReference type="ARBA" id="ARBA00010996"/>
    </source>
</evidence>
<dbReference type="PANTHER" id="PTHR12151:SF25">
    <property type="entry name" value="LINALOOL DEHYDRATASE_ISOMERASE DOMAIN-CONTAINING PROTEIN"/>
    <property type="match status" value="1"/>
</dbReference>
<keyword evidence="2" id="KW-0186">Copper</keyword>
<dbReference type="EMBL" id="AP025637">
    <property type="protein sequence ID" value="BDG71520.1"/>
    <property type="molecule type" value="Genomic_DNA"/>
</dbReference>
<gene>
    <name evidence="4" type="ORF">Rmf_14490</name>
</gene>
<feature type="domain" description="Thioredoxin" evidence="3">
    <location>
        <begin position="55"/>
        <end position="234"/>
    </location>
</feature>
<evidence type="ECO:0000256" key="2">
    <source>
        <dbReference type="ARBA" id="ARBA00023008"/>
    </source>
</evidence>
<dbReference type="SUPFAM" id="SSF52833">
    <property type="entry name" value="Thioredoxin-like"/>
    <property type="match status" value="1"/>
</dbReference>
<protein>
    <recommendedName>
        <fullName evidence="3">Thioredoxin domain-containing protein</fullName>
    </recommendedName>
</protein>
<dbReference type="PROSITE" id="PS51352">
    <property type="entry name" value="THIOREDOXIN_2"/>
    <property type="match status" value="1"/>
</dbReference>
<accession>A0ABN6NZN0</accession>
<evidence type="ECO:0000259" key="3">
    <source>
        <dbReference type="PROSITE" id="PS51352"/>
    </source>
</evidence>
<sequence length="236" mass="25534">MSPRQAAAYLRRMIRTVRIASVLLVLLLGGVWAVAWFGRAPGESVADAFLRRIAALTGSDMPAPSTGGIQLAQGVALGGPFTLVDQTGRAVTERDFSGRPMLVYFGFTYCPDVCPTELGTIAAALDAMGPLGERVTPVFITIDPERDTPAAMADYVSRFHPRMVGLTGSAEQIAQAARAYRVYYAKVRPRDSTDYLMDHSSFIYFVGPDGRVRSLFRPETTPEAIAAAITSQLRAL</sequence>
<dbReference type="CDD" id="cd02968">
    <property type="entry name" value="SCO"/>
    <property type="match status" value="1"/>
</dbReference>
<dbReference type="InterPro" id="IPR013766">
    <property type="entry name" value="Thioredoxin_domain"/>
</dbReference>
<proteinExistence type="inferred from homology"/>
<organism evidence="4 5">
    <name type="scientific">Roseomonas fluvialis</name>
    <dbReference type="NCBI Taxonomy" id="1750527"/>
    <lineage>
        <taxon>Bacteria</taxon>
        <taxon>Pseudomonadati</taxon>
        <taxon>Pseudomonadota</taxon>
        <taxon>Alphaproteobacteria</taxon>
        <taxon>Acetobacterales</taxon>
        <taxon>Roseomonadaceae</taxon>
        <taxon>Roseomonas</taxon>
    </lineage>
</organism>
<dbReference type="Proteomes" id="UP000831327">
    <property type="component" value="Chromosome"/>
</dbReference>
<dbReference type="PANTHER" id="PTHR12151">
    <property type="entry name" value="ELECTRON TRANSPORT PROTIN SCO1/SENC FAMILY MEMBER"/>
    <property type="match status" value="1"/>
</dbReference>
<keyword evidence="5" id="KW-1185">Reference proteome</keyword>
<evidence type="ECO:0000313" key="5">
    <source>
        <dbReference type="Proteomes" id="UP000831327"/>
    </source>
</evidence>
<reference evidence="4 5" key="1">
    <citation type="journal article" date="2016" name="Microbes Environ.">
        <title>Phylogenetically diverse aerobic anoxygenic phototrophic bacteria isolated from epilithic biofilms in Tama river, Japan.</title>
        <authorList>
            <person name="Hirose S."/>
            <person name="Matsuura K."/>
            <person name="Haruta S."/>
        </authorList>
    </citation>
    <scope>NUCLEOTIDE SEQUENCE [LARGE SCALE GENOMIC DNA]</scope>
    <source>
        <strain evidence="4 5">S08</strain>
    </source>
</reference>
<dbReference type="InterPro" id="IPR036249">
    <property type="entry name" value="Thioredoxin-like_sf"/>
</dbReference>